<dbReference type="PANTHER" id="PTHR33429">
    <property type="entry name" value="OS02G0708000 PROTEIN-RELATED"/>
    <property type="match status" value="1"/>
</dbReference>
<dbReference type="SUPFAM" id="SSF47473">
    <property type="entry name" value="EF-hand"/>
    <property type="match status" value="1"/>
</dbReference>
<dbReference type="PANTHER" id="PTHR33429:SF23">
    <property type="entry name" value="OS02G0709350 PROTEIN"/>
    <property type="match status" value="1"/>
</dbReference>
<keyword evidence="4" id="KW-0812">Transmembrane</keyword>
<sequence>MATPGPPYFPNQQQTQDSVPNPDSSWHSSGSIGPFFAVISVLAVLAILSCVLGRIFTARAATPSETIKQRGFFGCLKGRWRWRTGGDAGIGVKVMGQRWGLNNIHSPGSGPAPRHLLALRHGLRRQPQLPGARRPPPVPRYQALWRPDPLPPHQHGPNGNGFVEFDELVVAISTLFTDNAVLVNQQHLLEIIRFFDHDGNSYIILAELAGSMAKMGQPLTYRELIEMIKEADTDRDGVISFHEFVTIMAKSAAR</sequence>
<keyword evidence="4" id="KW-0472">Membrane</keyword>
<feature type="transmembrane region" description="Helical" evidence="4">
    <location>
        <begin position="32"/>
        <end position="52"/>
    </location>
</feature>
<dbReference type="AlphaFoldDB" id="A0A7J0DRN5"/>
<dbReference type="PROSITE" id="PS50222">
    <property type="entry name" value="EF_HAND_2"/>
    <property type="match status" value="2"/>
</dbReference>
<evidence type="ECO:0000313" key="6">
    <source>
        <dbReference type="EMBL" id="GFS40710.1"/>
    </source>
</evidence>
<keyword evidence="2" id="KW-0106">Calcium</keyword>
<feature type="domain" description="EF-hand" evidence="5">
    <location>
        <begin position="183"/>
        <end position="218"/>
    </location>
</feature>
<dbReference type="CDD" id="cd00051">
    <property type="entry name" value="EFh"/>
    <property type="match status" value="1"/>
</dbReference>
<dbReference type="EMBL" id="BJWL01000358">
    <property type="protein sequence ID" value="GFS40710.1"/>
    <property type="molecule type" value="Genomic_DNA"/>
</dbReference>
<keyword evidence="1" id="KW-0677">Repeat</keyword>
<protein>
    <submittedName>
        <fullName evidence="6">EF hand calcium-binding protein family</fullName>
    </submittedName>
</protein>
<dbReference type="PROSITE" id="PS00018">
    <property type="entry name" value="EF_HAND_1"/>
    <property type="match status" value="1"/>
</dbReference>
<feature type="domain" description="EF-hand" evidence="5">
    <location>
        <begin position="219"/>
        <end position="254"/>
    </location>
</feature>
<dbReference type="Gene3D" id="1.10.238.10">
    <property type="entry name" value="EF-hand"/>
    <property type="match status" value="1"/>
</dbReference>
<dbReference type="InterPro" id="IPR011992">
    <property type="entry name" value="EF-hand-dom_pair"/>
</dbReference>
<evidence type="ECO:0000256" key="3">
    <source>
        <dbReference type="SAM" id="MobiDB-lite"/>
    </source>
</evidence>
<keyword evidence="7" id="KW-1185">Reference proteome</keyword>
<feature type="compositionally biased region" description="Polar residues" evidence="3">
    <location>
        <begin position="10"/>
        <end position="26"/>
    </location>
</feature>
<evidence type="ECO:0000256" key="2">
    <source>
        <dbReference type="ARBA" id="ARBA00022837"/>
    </source>
</evidence>
<evidence type="ECO:0000256" key="4">
    <source>
        <dbReference type="SAM" id="Phobius"/>
    </source>
</evidence>
<feature type="region of interest" description="Disordered" evidence="3">
    <location>
        <begin position="1"/>
        <end position="26"/>
    </location>
</feature>
<keyword evidence="4" id="KW-1133">Transmembrane helix</keyword>
<dbReference type="SMART" id="SM00054">
    <property type="entry name" value="EFh"/>
    <property type="match status" value="2"/>
</dbReference>
<evidence type="ECO:0000256" key="1">
    <source>
        <dbReference type="ARBA" id="ARBA00022737"/>
    </source>
</evidence>
<evidence type="ECO:0000313" key="7">
    <source>
        <dbReference type="Proteomes" id="UP000585474"/>
    </source>
</evidence>
<dbReference type="FunFam" id="1.10.238.10:FF:000003">
    <property type="entry name" value="Calmodulin A"/>
    <property type="match status" value="1"/>
</dbReference>
<organism evidence="6 7">
    <name type="scientific">Actinidia rufa</name>
    <dbReference type="NCBI Taxonomy" id="165716"/>
    <lineage>
        <taxon>Eukaryota</taxon>
        <taxon>Viridiplantae</taxon>
        <taxon>Streptophyta</taxon>
        <taxon>Embryophyta</taxon>
        <taxon>Tracheophyta</taxon>
        <taxon>Spermatophyta</taxon>
        <taxon>Magnoliopsida</taxon>
        <taxon>eudicotyledons</taxon>
        <taxon>Gunneridae</taxon>
        <taxon>Pentapetalae</taxon>
        <taxon>asterids</taxon>
        <taxon>Ericales</taxon>
        <taxon>Actinidiaceae</taxon>
        <taxon>Actinidia</taxon>
    </lineage>
</organism>
<name>A0A7J0DRN5_9ERIC</name>
<accession>A0A7J0DRN5</accession>
<dbReference type="OrthoDB" id="1738567at2759"/>
<reference evidence="7" key="1">
    <citation type="submission" date="2019-07" db="EMBL/GenBank/DDBJ databases">
        <title>De Novo Assembly of kiwifruit Actinidia rufa.</title>
        <authorList>
            <person name="Sugita-Konishi S."/>
            <person name="Sato K."/>
            <person name="Mori E."/>
            <person name="Abe Y."/>
            <person name="Kisaki G."/>
            <person name="Hamano K."/>
            <person name="Suezawa K."/>
            <person name="Otani M."/>
            <person name="Fukuda T."/>
            <person name="Manabe T."/>
            <person name="Gomi K."/>
            <person name="Tabuchi M."/>
            <person name="Akimitsu K."/>
            <person name="Kataoka I."/>
        </authorList>
    </citation>
    <scope>NUCLEOTIDE SEQUENCE [LARGE SCALE GENOMIC DNA]</scope>
    <source>
        <strain evidence="7">cv. Fuchu</strain>
    </source>
</reference>
<comment type="caution">
    <text evidence="6">The sequence shown here is derived from an EMBL/GenBank/DDBJ whole genome shotgun (WGS) entry which is preliminary data.</text>
</comment>
<dbReference type="Pfam" id="PF00036">
    <property type="entry name" value="EF-hand_1"/>
    <property type="match status" value="1"/>
</dbReference>
<dbReference type="GO" id="GO:0005509">
    <property type="term" value="F:calcium ion binding"/>
    <property type="evidence" value="ECO:0007669"/>
    <property type="project" value="InterPro"/>
</dbReference>
<dbReference type="InterPro" id="IPR002048">
    <property type="entry name" value="EF_hand_dom"/>
</dbReference>
<proteinExistence type="predicted"/>
<dbReference type="InterPro" id="IPR018247">
    <property type="entry name" value="EF_Hand_1_Ca_BS"/>
</dbReference>
<dbReference type="Proteomes" id="UP000585474">
    <property type="component" value="Unassembled WGS sequence"/>
</dbReference>
<evidence type="ECO:0000259" key="5">
    <source>
        <dbReference type="PROSITE" id="PS50222"/>
    </source>
</evidence>
<gene>
    <name evidence="6" type="ORF">Acr_00g0069980</name>
</gene>